<gene>
    <name evidence="9" type="ordered locus">SVEN_3597</name>
</gene>
<evidence type="ECO:0000256" key="5">
    <source>
        <dbReference type="ARBA" id="ARBA00023136"/>
    </source>
</evidence>
<feature type="transmembrane region" description="Helical" evidence="7">
    <location>
        <begin position="810"/>
        <end position="834"/>
    </location>
</feature>
<dbReference type="AlphaFoldDB" id="F2RCY7"/>
<feature type="transmembrane region" description="Helical" evidence="7">
    <location>
        <begin position="439"/>
        <end position="461"/>
    </location>
</feature>
<evidence type="ECO:0000259" key="8">
    <source>
        <dbReference type="Pfam" id="PF02687"/>
    </source>
</evidence>
<dbReference type="eggNOG" id="COG0577">
    <property type="taxonomic scope" value="Bacteria"/>
</dbReference>
<feature type="transmembrane region" description="Helical" evidence="7">
    <location>
        <begin position="298"/>
        <end position="323"/>
    </location>
</feature>
<dbReference type="InterPro" id="IPR003838">
    <property type="entry name" value="ABC3_permease_C"/>
</dbReference>
<feature type="transmembrane region" description="Helical" evidence="7">
    <location>
        <begin position="473"/>
        <end position="494"/>
    </location>
</feature>
<evidence type="ECO:0000313" key="9">
    <source>
        <dbReference type="EMBL" id="CCA56883.1"/>
    </source>
</evidence>
<feature type="transmembrane region" description="Helical" evidence="7">
    <location>
        <begin position="344"/>
        <end position="370"/>
    </location>
</feature>
<dbReference type="STRING" id="953739.SVEN_3597"/>
<dbReference type="KEGG" id="sve:SVEN_3597"/>
<proteinExistence type="inferred from homology"/>
<evidence type="ECO:0000256" key="2">
    <source>
        <dbReference type="ARBA" id="ARBA00022475"/>
    </source>
</evidence>
<keyword evidence="5 7" id="KW-0472">Membrane</keyword>
<feature type="transmembrane region" description="Helical" evidence="7">
    <location>
        <begin position="515"/>
        <end position="537"/>
    </location>
</feature>
<dbReference type="HOGENOM" id="CLU_013247_0_0_11"/>
<protein>
    <submittedName>
        <fullName evidence="9">Putative ABC transporter integral membrane protein</fullName>
    </submittedName>
</protein>
<feature type="transmembrane region" description="Helical" evidence="7">
    <location>
        <begin position="863"/>
        <end position="884"/>
    </location>
</feature>
<dbReference type="Proteomes" id="UP000006854">
    <property type="component" value="Chromosome"/>
</dbReference>
<organism evidence="9 10">
    <name type="scientific">Streptomyces venezuelae (strain ATCC 10712 / CBS 650.69 / DSM 40230 / JCM 4526 / NBRC 13096 / PD 04745)</name>
    <dbReference type="NCBI Taxonomy" id="953739"/>
    <lineage>
        <taxon>Bacteria</taxon>
        <taxon>Bacillati</taxon>
        <taxon>Actinomycetota</taxon>
        <taxon>Actinomycetes</taxon>
        <taxon>Kitasatosporales</taxon>
        <taxon>Streptomycetaceae</taxon>
        <taxon>Streptomyces</taxon>
    </lineage>
</organism>
<keyword evidence="2" id="KW-1003">Cell membrane</keyword>
<evidence type="ECO:0000256" key="7">
    <source>
        <dbReference type="SAM" id="Phobius"/>
    </source>
</evidence>
<feature type="transmembrane region" description="Helical" evidence="7">
    <location>
        <begin position="922"/>
        <end position="941"/>
    </location>
</feature>
<feature type="transmembrane region" description="Helical" evidence="7">
    <location>
        <begin position="396"/>
        <end position="418"/>
    </location>
</feature>
<feature type="domain" description="ABC3 transporter permease C-terminal" evidence="8">
    <location>
        <begin position="319"/>
        <end position="421"/>
    </location>
</feature>
<dbReference type="GO" id="GO:0005886">
    <property type="term" value="C:plasma membrane"/>
    <property type="evidence" value="ECO:0007669"/>
    <property type="project" value="UniProtKB-SubCell"/>
</dbReference>
<dbReference type="OrthoDB" id="3405625at2"/>
<accession>F2RCY7</accession>
<dbReference type="PANTHER" id="PTHR30572">
    <property type="entry name" value="MEMBRANE COMPONENT OF TRANSPORTER-RELATED"/>
    <property type="match status" value="1"/>
</dbReference>
<dbReference type="InterPro" id="IPR050250">
    <property type="entry name" value="Macrolide_Exporter_MacB"/>
</dbReference>
<sequence length="954" mass="99502">MKTWFHSWRAAIRIARRDAWRSKGRSALVLAMIALPILGVSALDLTYRSSELSPAERADRMIGAADARFKDPGFAGVPVFQDPVGEMNTPAKDYRDTTWPSGPADVTKTFPAGATVLKDTLGTAKLTTVHGLLSTEVRELKASDPAARGIMPLLEGRYPEKNDEVMATSHFLEASGLTIGSTVSARNFDRPYRIVGSYELPDALETDQVNLLPGAFLDAYAKVAEKAGLTSPGASTTYLVSASGGFTWNMVKELNAKGVVVTSRAVLFDPPDRSEVPLFQKEGWGGFEASAGATAADLAAVGTVVGLAMLEICLLAGPAFAVGARRSRRQLGLVGANGGARSHIRAIVLSGGLVIGVAAAVIGNVLALILTKALQPVLEETMGQRFGAFDIRPLEILAIAAVAVLTGVLAAIVPAVTASRQTVLASLTGRRGVRRSSRVLPLVGLGALLIGGAIALFGSLYSQQFIVVAGGSAIAELGVVAMTPALVGLFGRTGRWLPLSPRLALRDAVRNRGRTAPAVAAVLAAVAGTVAVSTFMASREAQNRADYEAQLPHGTVAAFVQEEGGRDVPAVREALQRYVPVDVRADVERVAVGKPGCQPWDSLPGCGRYEVVVPKANECPLYVSLPGGADPSEKYTPDQRRKLLTDDWRCKSSSSGGMYVSDGGLLVGDAKLLKVLGVDDPATVKALADGKIVSFNRTQVDKNGTIGIKQITDIAAADKASEQGRPAPGKVSSLPAYQVPGDPKTYGVQALMTPATAKAAGLGTAPLGAYASTDRLPDTEARQKLEGELTKLGSNVEMHIEEGFVNENSMILLALAIFAGLVTIGAAGIATGLAQADAEADLKTLAAVGAPPRVRRTLSGFQCGVVAAMGVILGSAAGVLPAMGLRLTEAREQLAFHEKSIAEGWTADLTPPYVPIVIPWETLAGLLVAVPLGAALLAALVTRSRGALARREAT</sequence>
<comment type="subcellular location">
    <subcellularLocation>
        <location evidence="1">Cell membrane</location>
        <topology evidence="1">Multi-pass membrane protein</topology>
    </subcellularLocation>
</comment>
<dbReference type="Pfam" id="PF02687">
    <property type="entry name" value="FtsX"/>
    <property type="match status" value="1"/>
</dbReference>
<dbReference type="GeneID" id="51864149"/>
<keyword evidence="10" id="KW-1185">Reference proteome</keyword>
<keyword evidence="3 7" id="KW-0812">Transmembrane</keyword>
<dbReference type="GO" id="GO:0022857">
    <property type="term" value="F:transmembrane transporter activity"/>
    <property type="evidence" value="ECO:0007669"/>
    <property type="project" value="TreeGrafter"/>
</dbReference>
<dbReference type="PANTHER" id="PTHR30572:SF4">
    <property type="entry name" value="ABC TRANSPORTER PERMEASE YTRF"/>
    <property type="match status" value="1"/>
</dbReference>
<dbReference type="RefSeq" id="WP_015034798.1">
    <property type="nucleotide sequence ID" value="NC_018750.1"/>
</dbReference>
<name>F2RCY7_STRVP</name>
<keyword evidence="4 7" id="KW-1133">Transmembrane helix</keyword>
<evidence type="ECO:0000256" key="6">
    <source>
        <dbReference type="ARBA" id="ARBA00038076"/>
    </source>
</evidence>
<comment type="similarity">
    <text evidence="6">Belongs to the ABC-4 integral membrane protein family.</text>
</comment>
<dbReference type="PATRIC" id="fig|953739.5.peg.6072"/>
<reference evidence="9 10" key="1">
    <citation type="journal article" date="2011" name="BMC Genomics">
        <title>Genome-wide analysis of the role of GlnR in Streptomyces venezuelae provides new insights into global nitrogen regulation in actinomycetes.</title>
        <authorList>
            <person name="Pullan S.T."/>
            <person name="Bibb M.J."/>
            <person name="Merrick M."/>
        </authorList>
    </citation>
    <scope>NUCLEOTIDE SEQUENCE [LARGE SCALE GENOMIC DNA]</scope>
    <source>
        <strain evidence="10">ATCC 10712 / CBS 650.69 / DSM 40230 / JCM 4526 / NBRC 13096 / PD 04745</strain>
    </source>
</reference>
<evidence type="ECO:0000313" key="10">
    <source>
        <dbReference type="Proteomes" id="UP000006854"/>
    </source>
</evidence>
<dbReference type="EMBL" id="FR845719">
    <property type="protein sequence ID" value="CCA56883.1"/>
    <property type="molecule type" value="Genomic_DNA"/>
</dbReference>
<evidence type="ECO:0000256" key="1">
    <source>
        <dbReference type="ARBA" id="ARBA00004651"/>
    </source>
</evidence>
<evidence type="ECO:0000256" key="3">
    <source>
        <dbReference type="ARBA" id="ARBA00022692"/>
    </source>
</evidence>
<evidence type="ECO:0000256" key="4">
    <source>
        <dbReference type="ARBA" id="ARBA00022989"/>
    </source>
</evidence>